<reference evidence="1" key="1">
    <citation type="submission" date="2022-11" db="EMBL/GenBank/DDBJ databases">
        <title>Genome Sequence of Boeremia exigua.</title>
        <authorList>
            <person name="Buettner E."/>
        </authorList>
    </citation>
    <scope>NUCLEOTIDE SEQUENCE</scope>
    <source>
        <strain evidence="1">CU02</strain>
    </source>
</reference>
<comment type="caution">
    <text evidence="1">The sequence shown here is derived from an EMBL/GenBank/DDBJ whole genome shotgun (WGS) entry which is preliminary data.</text>
</comment>
<keyword evidence="2" id="KW-1185">Reference proteome</keyword>
<dbReference type="Proteomes" id="UP001153331">
    <property type="component" value="Unassembled WGS sequence"/>
</dbReference>
<gene>
    <name evidence="1" type="ORF">OPT61_g9208</name>
</gene>
<evidence type="ECO:0000313" key="1">
    <source>
        <dbReference type="EMBL" id="KAJ8106937.1"/>
    </source>
</evidence>
<evidence type="ECO:0000313" key="2">
    <source>
        <dbReference type="Proteomes" id="UP001153331"/>
    </source>
</evidence>
<protein>
    <submittedName>
        <fullName evidence="1">Uncharacterized protein</fullName>
    </submittedName>
</protein>
<organism evidence="1 2">
    <name type="scientific">Boeremia exigua</name>
    <dbReference type="NCBI Taxonomy" id="749465"/>
    <lineage>
        <taxon>Eukaryota</taxon>
        <taxon>Fungi</taxon>
        <taxon>Dikarya</taxon>
        <taxon>Ascomycota</taxon>
        <taxon>Pezizomycotina</taxon>
        <taxon>Dothideomycetes</taxon>
        <taxon>Pleosporomycetidae</taxon>
        <taxon>Pleosporales</taxon>
        <taxon>Pleosporineae</taxon>
        <taxon>Didymellaceae</taxon>
        <taxon>Boeremia</taxon>
    </lineage>
</organism>
<accession>A0ACC2HV22</accession>
<dbReference type="EMBL" id="JAPHNI010001042">
    <property type="protein sequence ID" value="KAJ8106937.1"/>
    <property type="molecule type" value="Genomic_DNA"/>
</dbReference>
<proteinExistence type="predicted"/>
<name>A0ACC2HV22_9PLEO</name>
<sequence>MSNGRVSVRSKKHALARCACGVVYNPLRRKPGATLAASNPGATSHNTARMAPRNALANISFTVDSASEDDMTHDELGAMPTPDSNTENKAPARKARGRAAQPAKAAATTKATSKNNPTSRAAEAKKDNTAAKKAPAKAGRKALAERKNGADSDAEGADELEEDDVLEPAEAARARKARTQAGGKGGSSEEGDKVQGHR</sequence>